<evidence type="ECO:0000313" key="2">
    <source>
        <dbReference type="Proteomes" id="UP000005408"/>
    </source>
</evidence>
<organism evidence="1 2">
    <name type="scientific">Magallana gigas</name>
    <name type="common">Pacific oyster</name>
    <name type="synonym">Crassostrea gigas</name>
    <dbReference type="NCBI Taxonomy" id="29159"/>
    <lineage>
        <taxon>Eukaryota</taxon>
        <taxon>Metazoa</taxon>
        <taxon>Spiralia</taxon>
        <taxon>Lophotrochozoa</taxon>
        <taxon>Mollusca</taxon>
        <taxon>Bivalvia</taxon>
        <taxon>Autobranchia</taxon>
        <taxon>Pteriomorphia</taxon>
        <taxon>Ostreida</taxon>
        <taxon>Ostreoidea</taxon>
        <taxon>Ostreidae</taxon>
        <taxon>Magallana</taxon>
    </lineage>
</organism>
<protein>
    <submittedName>
        <fullName evidence="1">Uncharacterized protein</fullName>
    </submittedName>
</protein>
<dbReference type="EnsemblMetazoa" id="G33393.1">
    <property type="protein sequence ID" value="G33393.1:cds"/>
    <property type="gene ID" value="G33393"/>
</dbReference>
<sequence>MDTLFDLTEDEKKMRTNIFSPPTFTMADVSSLANCTRLCLGPVQVKSTYESVELMEHFEGVVQSVSFTSNLIEIQDNMFTISKNNLAKIFPG</sequence>
<reference evidence="1" key="1">
    <citation type="submission" date="2022-08" db="UniProtKB">
        <authorList>
            <consortium name="EnsemblMetazoa"/>
        </authorList>
    </citation>
    <scope>IDENTIFICATION</scope>
    <source>
        <strain evidence="1">05x7-T-G4-1.051#20</strain>
    </source>
</reference>
<proteinExistence type="predicted"/>
<keyword evidence="2" id="KW-1185">Reference proteome</keyword>
<dbReference type="AlphaFoldDB" id="A0A8W8MIE9"/>
<evidence type="ECO:0000313" key="1">
    <source>
        <dbReference type="EnsemblMetazoa" id="G33393.1:cds"/>
    </source>
</evidence>
<accession>A0A8W8MIE9</accession>
<name>A0A8W8MIE9_MAGGI</name>
<dbReference type="Proteomes" id="UP000005408">
    <property type="component" value="Unassembled WGS sequence"/>
</dbReference>